<name>A0ACB9Z6W8_9PEZI</name>
<evidence type="ECO:0000313" key="1">
    <source>
        <dbReference type="EMBL" id="KAI4867154.1"/>
    </source>
</evidence>
<dbReference type="Proteomes" id="UP001497700">
    <property type="component" value="Unassembled WGS sequence"/>
</dbReference>
<organism evidence="1 2">
    <name type="scientific">Hypoxylon rubiginosum</name>
    <dbReference type="NCBI Taxonomy" id="110542"/>
    <lineage>
        <taxon>Eukaryota</taxon>
        <taxon>Fungi</taxon>
        <taxon>Dikarya</taxon>
        <taxon>Ascomycota</taxon>
        <taxon>Pezizomycotina</taxon>
        <taxon>Sordariomycetes</taxon>
        <taxon>Xylariomycetidae</taxon>
        <taxon>Xylariales</taxon>
        <taxon>Hypoxylaceae</taxon>
        <taxon>Hypoxylon</taxon>
    </lineage>
</organism>
<gene>
    <name evidence="1" type="ORF">F4820DRAFT_225316</name>
</gene>
<proteinExistence type="predicted"/>
<keyword evidence="2" id="KW-1185">Reference proteome</keyword>
<dbReference type="EMBL" id="MU393450">
    <property type="protein sequence ID" value="KAI4867154.1"/>
    <property type="molecule type" value="Genomic_DNA"/>
</dbReference>
<sequence>MYSVPAVPGPVFPQALAHPPFAALSALSTLFWSLSTLVPPSNKILRFLRIYSLPFSSPAFLSLVHSYRSYHFTYSLNSPKALTRKSIHTYIHNIYIQFRNPFQQL</sequence>
<accession>A0ACB9Z6W8</accession>
<protein>
    <submittedName>
        <fullName evidence="1">Uncharacterized protein</fullName>
    </submittedName>
</protein>
<comment type="caution">
    <text evidence="1">The sequence shown here is derived from an EMBL/GenBank/DDBJ whole genome shotgun (WGS) entry which is preliminary data.</text>
</comment>
<reference evidence="1 2" key="1">
    <citation type="journal article" date="2022" name="New Phytol.">
        <title>Ecological generalism drives hyperdiversity of secondary metabolite gene clusters in xylarialean endophytes.</title>
        <authorList>
            <person name="Franco M.E.E."/>
            <person name="Wisecaver J.H."/>
            <person name="Arnold A.E."/>
            <person name="Ju Y.M."/>
            <person name="Slot J.C."/>
            <person name="Ahrendt S."/>
            <person name="Moore L.P."/>
            <person name="Eastman K.E."/>
            <person name="Scott K."/>
            <person name="Konkel Z."/>
            <person name="Mondo S.J."/>
            <person name="Kuo A."/>
            <person name="Hayes R.D."/>
            <person name="Haridas S."/>
            <person name="Andreopoulos B."/>
            <person name="Riley R."/>
            <person name="LaButti K."/>
            <person name="Pangilinan J."/>
            <person name="Lipzen A."/>
            <person name="Amirebrahimi M."/>
            <person name="Yan J."/>
            <person name="Adam C."/>
            <person name="Keymanesh K."/>
            <person name="Ng V."/>
            <person name="Louie K."/>
            <person name="Northen T."/>
            <person name="Drula E."/>
            <person name="Henrissat B."/>
            <person name="Hsieh H.M."/>
            <person name="Youens-Clark K."/>
            <person name="Lutzoni F."/>
            <person name="Miadlikowska J."/>
            <person name="Eastwood D.C."/>
            <person name="Hamelin R.C."/>
            <person name="Grigoriev I.V."/>
            <person name="U'Ren J.M."/>
        </authorList>
    </citation>
    <scope>NUCLEOTIDE SEQUENCE [LARGE SCALE GENOMIC DNA]</scope>
    <source>
        <strain evidence="1 2">CBS 119005</strain>
    </source>
</reference>
<evidence type="ECO:0000313" key="2">
    <source>
        <dbReference type="Proteomes" id="UP001497700"/>
    </source>
</evidence>